<proteinExistence type="inferred from homology"/>
<keyword evidence="7" id="KW-1185">Reference proteome</keyword>
<comment type="similarity">
    <text evidence="2">Belongs to the HAD-like hydrolase superfamily.</text>
</comment>
<dbReference type="SUPFAM" id="SSF56784">
    <property type="entry name" value="HAD-like"/>
    <property type="match status" value="1"/>
</dbReference>
<dbReference type="CDD" id="cd07505">
    <property type="entry name" value="HAD_BPGM-like"/>
    <property type="match status" value="1"/>
</dbReference>
<name>A0AAE3HBZ4_9EURY</name>
<evidence type="ECO:0000256" key="5">
    <source>
        <dbReference type="ARBA" id="ARBA00023277"/>
    </source>
</evidence>
<keyword evidence="3" id="KW-0479">Metal-binding</keyword>
<dbReference type="InterPro" id="IPR023198">
    <property type="entry name" value="PGP-like_dom2"/>
</dbReference>
<dbReference type="SFLD" id="SFLDS00003">
    <property type="entry name" value="Haloacid_Dehalogenase"/>
    <property type="match status" value="1"/>
</dbReference>
<dbReference type="GO" id="GO:0016787">
    <property type="term" value="F:hydrolase activity"/>
    <property type="evidence" value="ECO:0007669"/>
    <property type="project" value="UniProtKB-KW"/>
</dbReference>
<dbReference type="InterPro" id="IPR051600">
    <property type="entry name" value="Beta-PGM-like"/>
</dbReference>
<dbReference type="Gene3D" id="1.10.150.240">
    <property type="entry name" value="Putative phosphatase, domain 2"/>
    <property type="match status" value="1"/>
</dbReference>
<dbReference type="NCBIfam" id="TIGR01509">
    <property type="entry name" value="HAD-SF-IA-v3"/>
    <property type="match status" value="1"/>
</dbReference>
<evidence type="ECO:0000313" key="7">
    <source>
        <dbReference type="Proteomes" id="UP001206983"/>
    </source>
</evidence>
<dbReference type="Pfam" id="PF13419">
    <property type="entry name" value="HAD_2"/>
    <property type="match status" value="1"/>
</dbReference>
<gene>
    <name evidence="6" type="ORF">PV02_11980</name>
</gene>
<dbReference type="SFLD" id="SFLDG01135">
    <property type="entry name" value="C1.5.6:_HAD__Beta-PGM__Phospha"/>
    <property type="match status" value="1"/>
</dbReference>
<reference evidence="6 7" key="1">
    <citation type="journal article" date="2011" name="Appl. Environ. Microbiol.">
        <title>Methanogenic archaea isolated from Taiwan's Chelungpu fault.</title>
        <authorList>
            <person name="Wu S.Y."/>
            <person name="Lai M.C."/>
        </authorList>
    </citation>
    <scope>NUCLEOTIDE SEQUENCE [LARGE SCALE GENOMIC DNA]</scope>
    <source>
        <strain evidence="6 7">St545Mb</strain>
    </source>
</reference>
<comment type="caution">
    <text evidence="6">The sequence shown here is derived from an EMBL/GenBank/DDBJ whole genome shotgun (WGS) entry which is preliminary data.</text>
</comment>
<dbReference type="GO" id="GO:0046872">
    <property type="term" value="F:metal ion binding"/>
    <property type="evidence" value="ECO:0007669"/>
    <property type="project" value="UniProtKB-KW"/>
</dbReference>
<keyword evidence="6" id="KW-0378">Hydrolase</keyword>
<evidence type="ECO:0000256" key="2">
    <source>
        <dbReference type="ARBA" id="ARBA00007958"/>
    </source>
</evidence>
<dbReference type="Gene3D" id="3.40.50.1000">
    <property type="entry name" value="HAD superfamily/HAD-like"/>
    <property type="match status" value="1"/>
</dbReference>
<dbReference type="InterPro" id="IPR023214">
    <property type="entry name" value="HAD_sf"/>
</dbReference>
<dbReference type="PANTHER" id="PTHR46193:SF18">
    <property type="entry name" value="HEXITOL PHOSPHATASE B"/>
    <property type="match status" value="1"/>
</dbReference>
<dbReference type="PANTHER" id="PTHR46193">
    <property type="entry name" value="6-PHOSPHOGLUCONATE PHOSPHATASE"/>
    <property type="match status" value="1"/>
</dbReference>
<dbReference type="EMBL" id="JTEO01000010">
    <property type="protein sequence ID" value="MCQ6963776.1"/>
    <property type="molecule type" value="Genomic_DNA"/>
</dbReference>
<dbReference type="AlphaFoldDB" id="A0AAE3HBZ4"/>
<dbReference type="SFLD" id="SFLDG01129">
    <property type="entry name" value="C1.5:_HAD__Beta-PGM__Phosphata"/>
    <property type="match status" value="1"/>
</dbReference>
<evidence type="ECO:0000256" key="1">
    <source>
        <dbReference type="ARBA" id="ARBA00001946"/>
    </source>
</evidence>
<evidence type="ECO:0000256" key="3">
    <source>
        <dbReference type="ARBA" id="ARBA00022723"/>
    </source>
</evidence>
<protein>
    <submittedName>
        <fullName evidence="6">HAD family hydrolase</fullName>
    </submittedName>
</protein>
<accession>A0AAE3HBZ4</accession>
<evidence type="ECO:0000313" key="6">
    <source>
        <dbReference type="EMBL" id="MCQ6963776.1"/>
    </source>
</evidence>
<sequence length="222" mass="24821">MLKAVIFDMDGVLTDSMPYHARAMENVFNELGISIDPQDIYEREGEKTGDVVRFLLEKETNEPSKYDVGSIVEKYVGEFRRIAELRVFGGMEACLHQLKKKFLLAVVSGSDKPIVYDIMESKFPGVFDVIVTGDDVRHGKPAPDPYLKAVAMLKIGKDECFVVENAPMGVDSALSAGLCCVGVPTYLESGKLKRADLLFRDHRELVDRLMRLEPEDNICIQA</sequence>
<keyword evidence="5" id="KW-0119">Carbohydrate metabolism</keyword>
<organism evidence="6 7">
    <name type="scientific">Methanolobus chelungpuianus</name>
    <dbReference type="NCBI Taxonomy" id="502115"/>
    <lineage>
        <taxon>Archaea</taxon>
        <taxon>Methanobacteriati</taxon>
        <taxon>Methanobacteriota</taxon>
        <taxon>Stenosarchaea group</taxon>
        <taxon>Methanomicrobia</taxon>
        <taxon>Methanosarcinales</taxon>
        <taxon>Methanosarcinaceae</taxon>
        <taxon>Methanolobus</taxon>
    </lineage>
</organism>
<dbReference type="InterPro" id="IPR006439">
    <property type="entry name" value="HAD-SF_hydro_IA"/>
</dbReference>
<dbReference type="InterPro" id="IPR036412">
    <property type="entry name" value="HAD-like_sf"/>
</dbReference>
<dbReference type="RefSeq" id="WP_256623694.1">
    <property type="nucleotide sequence ID" value="NZ_JTEO01000010.1"/>
</dbReference>
<comment type="cofactor">
    <cofactor evidence="1">
        <name>Mg(2+)</name>
        <dbReference type="ChEBI" id="CHEBI:18420"/>
    </cofactor>
</comment>
<keyword evidence="4" id="KW-0460">Magnesium</keyword>
<evidence type="ECO:0000256" key="4">
    <source>
        <dbReference type="ARBA" id="ARBA00022842"/>
    </source>
</evidence>
<dbReference type="Proteomes" id="UP001206983">
    <property type="component" value="Unassembled WGS sequence"/>
</dbReference>
<dbReference type="InterPro" id="IPR041492">
    <property type="entry name" value="HAD_2"/>
</dbReference>